<organism evidence="1 2">
    <name type="scientific">Halorarum halophilum</name>
    <dbReference type="NCBI Taxonomy" id="2743090"/>
    <lineage>
        <taxon>Archaea</taxon>
        <taxon>Methanobacteriati</taxon>
        <taxon>Methanobacteriota</taxon>
        <taxon>Stenosarchaea group</taxon>
        <taxon>Halobacteria</taxon>
        <taxon>Halobacteriales</taxon>
        <taxon>Haloferacaceae</taxon>
        <taxon>Halorarum</taxon>
    </lineage>
</organism>
<sequence>MGQKSHPTDERVVKDSLWYDEEYEEVVRVVSVNRNSATVEGPSGMSCAPFSCFGESLRYEEFDG</sequence>
<dbReference type="AlphaFoldDB" id="A0A7D5GPT1"/>
<keyword evidence="1" id="KW-0614">Plasmid</keyword>
<evidence type="ECO:0000313" key="1">
    <source>
        <dbReference type="EMBL" id="QLG30107.1"/>
    </source>
</evidence>
<dbReference type="RefSeq" id="WP_179171681.1">
    <property type="nucleotide sequence ID" value="NZ_CP058532.1"/>
</dbReference>
<accession>A0A7D5GPT1</accession>
<keyword evidence="2" id="KW-1185">Reference proteome</keyword>
<protein>
    <submittedName>
        <fullName evidence="1">Uncharacterized protein</fullName>
    </submittedName>
</protein>
<dbReference type="Proteomes" id="UP000509750">
    <property type="component" value="Plasmid unnamed3"/>
</dbReference>
<evidence type="ECO:0000313" key="2">
    <source>
        <dbReference type="Proteomes" id="UP000509750"/>
    </source>
</evidence>
<gene>
    <name evidence="1" type="ORF">HUG10_21205</name>
</gene>
<geneLocation type="plasmid" evidence="1 2">
    <name>unnamed3</name>
</geneLocation>
<dbReference type="KEGG" id="halg:HUG10_21205"/>
<name>A0A7D5GPT1_9EURY</name>
<dbReference type="EMBL" id="CP058532">
    <property type="protein sequence ID" value="QLG30107.1"/>
    <property type="molecule type" value="Genomic_DNA"/>
</dbReference>
<dbReference type="GeneID" id="56031408"/>
<reference evidence="1 2" key="1">
    <citation type="submission" date="2020-07" db="EMBL/GenBank/DDBJ databases">
        <title>Gai3-2, isolated from salt lake.</title>
        <authorList>
            <person name="Cui H."/>
            <person name="Shi X."/>
        </authorList>
    </citation>
    <scope>NUCLEOTIDE SEQUENCE [LARGE SCALE GENOMIC DNA]</scope>
    <source>
        <strain evidence="1 2">Gai3-2</strain>
        <plasmid evidence="1 2">unnamed3</plasmid>
    </source>
</reference>
<proteinExistence type="predicted"/>